<organism evidence="8 9">
    <name type="scientific">Sphingobacterium gobiense</name>
    <dbReference type="NCBI Taxonomy" id="1382456"/>
    <lineage>
        <taxon>Bacteria</taxon>
        <taxon>Pseudomonadati</taxon>
        <taxon>Bacteroidota</taxon>
        <taxon>Sphingobacteriia</taxon>
        <taxon>Sphingobacteriales</taxon>
        <taxon>Sphingobacteriaceae</taxon>
        <taxon>Sphingobacterium</taxon>
    </lineage>
</organism>
<name>A0A2S9JI27_9SPHI</name>
<feature type="domain" description="SusD-like N-terminal" evidence="7">
    <location>
        <begin position="52"/>
        <end position="218"/>
    </location>
</feature>
<dbReference type="PROSITE" id="PS51257">
    <property type="entry name" value="PROKAR_LIPOPROTEIN"/>
    <property type="match status" value="1"/>
</dbReference>
<dbReference type="Pfam" id="PF07980">
    <property type="entry name" value="SusD_RagB"/>
    <property type="match status" value="1"/>
</dbReference>
<sequence length="548" mass="62644">MLHFKRKVMMKKIYNMILATMTVCMLGSCSDFLDRNSLVGLSEGDFWKSEDDAIMGVNAIYHANREFVNSIVIYGMMDDFTDISYQSWATGLTTGLFPADAGFYSTSWGIFYKGIYRANTVLQQVPSIQMSETTKNRVLGEATFLRGYFYFKLWDYFGGVPLYDYPINVDQAYEPRNTDREVYEFIVKDMTSAYELLPESYDQSNKGRATKWAALAMRGKAHLWAKEYEKAAADFKYLMENSDRSLLPDYHTLFRVAGNNNSEVIFDVQYIAEQGHGIATDRNYGNAMGPTSGSQRTRPTPKLVNAYEMVDGTPFDFANFQNANGGPFNPNNASDWHDGASVRKLFENRDPRMHQGIVVPWSTFVGRGGVEYLYRFPVDGNAPNAYVPIWTNGSYAWRKFVETGSVYTLQDNMPQNFPLIRLADVILMYAEAQNEALGSPDQSVYNAVNAVRSRPSVGMPNLPVGLTKEQMRERIRHERMVELCGEGQRYSDIRRWGIAKDVVDKVWMTEFTGVQIRQRGFPDRYYLWPIPISERDLNPSLTQNPGWE</sequence>
<dbReference type="CDD" id="cd08977">
    <property type="entry name" value="SusD"/>
    <property type="match status" value="1"/>
</dbReference>
<protein>
    <recommendedName>
        <fullName evidence="10">RagB/SusD family nutrient uptake outer membrane protein</fullName>
    </recommendedName>
</protein>
<keyword evidence="9" id="KW-1185">Reference proteome</keyword>
<dbReference type="InterPro" id="IPR012944">
    <property type="entry name" value="SusD_RagB_dom"/>
</dbReference>
<dbReference type="Pfam" id="PF14322">
    <property type="entry name" value="SusD-like_3"/>
    <property type="match status" value="1"/>
</dbReference>
<keyword evidence="4" id="KW-0472">Membrane</keyword>
<dbReference type="AlphaFoldDB" id="A0A2S9JI27"/>
<dbReference type="SUPFAM" id="SSF48452">
    <property type="entry name" value="TPR-like"/>
    <property type="match status" value="1"/>
</dbReference>
<dbReference type="InterPro" id="IPR033985">
    <property type="entry name" value="SusD-like_N"/>
</dbReference>
<evidence type="ECO:0000256" key="2">
    <source>
        <dbReference type="ARBA" id="ARBA00006275"/>
    </source>
</evidence>
<feature type="domain" description="RagB/SusD" evidence="6">
    <location>
        <begin position="263"/>
        <end position="547"/>
    </location>
</feature>
<gene>
    <name evidence="8" type="ORF">C5749_15605</name>
</gene>
<dbReference type="GO" id="GO:0009279">
    <property type="term" value="C:cell outer membrane"/>
    <property type="evidence" value="ECO:0007669"/>
    <property type="project" value="UniProtKB-SubCell"/>
</dbReference>
<dbReference type="Gene3D" id="1.25.40.390">
    <property type="match status" value="1"/>
</dbReference>
<dbReference type="EMBL" id="PVBS01000003">
    <property type="protein sequence ID" value="PRD52652.1"/>
    <property type="molecule type" value="Genomic_DNA"/>
</dbReference>
<evidence type="ECO:0000259" key="6">
    <source>
        <dbReference type="Pfam" id="PF07980"/>
    </source>
</evidence>
<evidence type="ECO:0000256" key="1">
    <source>
        <dbReference type="ARBA" id="ARBA00004442"/>
    </source>
</evidence>
<dbReference type="OrthoDB" id="5694214at2"/>
<proteinExistence type="inferred from homology"/>
<evidence type="ECO:0000313" key="8">
    <source>
        <dbReference type="EMBL" id="PRD52652.1"/>
    </source>
</evidence>
<dbReference type="InterPro" id="IPR011990">
    <property type="entry name" value="TPR-like_helical_dom_sf"/>
</dbReference>
<comment type="similarity">
    <text evidence="2">Belongs to the SusD family.</text>
</comment>
<evidence type="ECO:0000256" key="3">
    <source>
        <dbReference type="ARBA" id="ARBA00022729"/>
    </source>
</evidence>
<accession>A0A2S9JI27</accession>
<comment type="caution">
    <text evidence="8">The sequence shown here is derived from an EMBL/GenBank/DDBJ whole genome shotgun (WGS) entry which is preliminary data.</text>
</comment>
<evidence type="ECO:0000313" key="9">
    <source>
        <dbReference type="Proteomes" id="UP000238642"/>
    </source>
</evidence>
<evidence type="ECO:0000256" key="4">
    <source>
        <dbReference type="ARBA" id="ARBA00023136"/>
    </source>
</evidence>
<keyword evidence="5" id="KW-0998">Cell outer membrane</keyword>
<comment type="subcellular location">
    <subcellularLocation>
        <location evidence="1">Cell outer membrane</location>
    </subcellularLocation>
</comment>
<keyword evidence="3" id="KW-0732">Signal</keyword>
<evidence type="ECO:0008006" key="10">
    <source>
        <dbReference type="Google" id="ProtNLM"/>
    </source>
</evidence>
<reference evidence="8 9" key="1">
    <citation type="submission" date="2018-02" db="EMBL/GenBank/DDBJ databases">
        <title>The draft genome of Sphingobacterium gobiense H7.</title>
        <authorList>
            <person name="Li L."/>
            <person name="Liu L."/>
            <person name="Zhang X."/>
            <person name="Wang T."/>
            <person name="Liang L."/>
        </authorList>
    </citation>
    <scope>NUCLEOTIDE SEQUENCE [LARGE SCALE GENOMIC DNA]</scope>
    <source>
        <strain evidence="8 9">ACCC 05757</strain>
    </source>
</reference>
<dbReference type="Proteomes" id="UP000238642">
    <property type="component" value="Unassembled WGS sequence"/>
</dbReference>
<evidence type="ECO:0000259" key="7">
    <source>
        <dbReference type="Pfam" id="PF14322"/>
    </source>
</evidence>
<evidence type="ECO:0000256" key="5">
    <source>
        <dbReference type="ARBA" id="ARBA00023237"/>
    </source>
</evidence>